<protein>
    <recommendedName>
        <fullName evidence="3">Endonuclease GajA/Old nuclease/RecF-like AAA domain-containing protein</fullName>
    </recommendedName>
</protein>
<dbReference type="PANTHER" id="PTHR41259:SF1">
    <property type="entry name" value="DOUBLE-STRAND BREAK REPAIR RAD50 ATPASE, PUTATIVE-RELATED"/>
    <property type="match status" value="1"/>
</dbReference>
<keyword evidence="1" id="KW-0175">Coiled coil</keyword>
<gene>
    <name evidence="4" type="ORF">HMPREF9336_00343</name>
</gene>
<evidence type="ECO:0000256" key="2">
    <source>
        <dbReference type="SAM" id="MobiDB-lite"/>
    </source>
</evidence>
<reference evidence="4 5" key="1">
    <citation type="journal article" date="2011" name="Stand. Genomic Sci.">
        <title>High quality draft genome sequence of Segniliparus rugosus CDC 945(T)= (ATCC BAA-974(T)).</title>
        <authorList>
            <person name="Earl A.M."/>
            <person name="Desjardins C.A."/>
            <person name="Fitzgerald M.G."/>
            <person name="Arachchi H.M."/>
            <person name="Zeng Q."/>
            <person name="Mehta T."/>
            <person name="Griggs A."/>
            <person name="Birren B.W."/>
            <person name="Toney N.C."/>
            <person name="Carr J."/>
            <person name="Posey J."/>
            <person name="Butler W.R."/>
        </authorList>
    </citation>
    <scope>NUCLEOTIDE SEQUENCE [LARGE SCALE GENOMIC DNA]</scope>
    <source>
        <strain evidence="5">ATCC BAA-974 / DSM 45345 / CCUG 50838 / CIP 108380 / JCM 13579 / CDC 945</strain>
    </source>
</reference>
<accession>E5XLH4</accession>
<dbReference type="InterPro" id="IPR027417">
    <property type="entry name" value="P-loop_NTPase"/>
</dbReference>
<name>E5XLH4_SEGRC</name>
<evidence type="ECO:0000313" key="4">
    <source>
        <dbReference type="EMBL" id="EFV14820.1"/>
    </source>
</evidence>
<evidence type="ECO:0000313" key="5">
    <source>
        <dbReference type="Proteomes" id="UP000004816"/>
    </source>
</evidence>
<dbReference type="SUPFAM" id="SSF52540">
    <property type="entry name" value="P-loop containing nucleoside triphosphate hydrolases"/>
    <property type="match status" value="2"/>
</dbReference>
<feature type="region of interest" description="Disordered" evidence="2">
    <location>
        <begin position="528"/>
        <end position="549"/>
    </location>
</feature>
<dbReference type="eggNOG" id="COG0419">
    <property type="taxonomic scope" value="Bacteria"/>
</dbReference>
<proteinExistence type="predicted"/>
<dbReference type="OrthoDB" id="3177877at2"/>
<dbReference type="Proteomes" id="UP000004816">
    <property type="component" value="Unassembled WGS sequence"/>
</dbReference>
<feature type="compositionally biased region" description="Acidic residues" evidence="2">
    <location>
        <begin position="531"/>
        <end position="548"/>
    </location>
</feature>
<dbReference type="InterPro" id="IPR041685">
    <property type="entry name" value="AAA_GajA/Old/RecF-like"/>
</dbReference>
<dbReference type="PANTHER" id="PTHR41259">
    <property type="entry name" value="DOUBLE-STRAND BREAK REPAIR RAD50 ATPASE, PUTATIVE-RELATED"/>
    <property type="match status" value="1"/>
</dbReference>
<comment type="caution">
    <text evidence="4">The sequence shown here is derived from an EMBL/GenBank/DDBJ whole genome shotgun (WGS) entry which is preliminary data.</text>
</comment>
<dbReference type="EMBL" id="ACZI02000003">
    <property type="protein sequence ID" value="EFV14820.1"/>
    <property type="molecule type" value="Genomic_DNA"/>
</dbReference>
<dbReference type="STRING" id="679197.HMPREF9336_00343"/>
<dbReference type="HOGENOM" id="CLU_015046_1_0_11"/>
<feature type="domain" description="Endonuclease GajA/Old nuclease/RecF-like AAA" evidence="3">
    <location>
        <begin position="1"/>
        <end position="54"/>
    </location>
</feature>
<dbReference type="RefSeq" id="WP_007467234.1">
    <property type="nucleotide sequence ID" value="NZ_KI391954.1"/>
</dbReference>
<feature type="coiled-coil region" evidence="1">
    <location>
        <begin position="210"/>
        <end position="294"/>
    </location>
</feature>
<dbReference type="AlphaFoldDB" id="E5XLH4"/>
<keyword evidence="5" id="KW-1185">Reference proteome</keyword>
<dbReference type="Pfam" id="PF13175">
    <property type="entry name" value="AAA_15"/>
    <property type="match status" value="1"/>
</dbReference>
<feature type="coiled-coil region" evidence="1">
    <location>
        <begin position="333"/>
        <end position="370"/>
    </location>
</feature>
<organism evidence="4 5">
    <name type="scientific">Segniliparus rugosus (strain ATCC BAA-974 / DSM 45345 / CCUG 50838 / CIP 108380 / JCM 13579 / CDC 945)</name>
    <dbReference type="NCBI Taxonomy" id="679197"/>
    <lineage>
        <taxon>Bacteria</taxon>
        <taxon>Bacillati</taxon>
        <taxon>Actinomycetota</taxon>
        <taxon>Actinomycetes</taxon>
        <taxon>Mycobacteriales</taxon>
        <taxon>Segniliparaceae</taxon>
        <taxon>Segniliparus</taxon>
    </lineage>
</organism>
<evidence type="ECO:0000259" key="3">
    <source>
        <dbReference type="Pfam" id="PF13175"/>
    </source>
</evidence>
<dbReference type="Gene3D" id="3.40.50.300">
    <property type="entry name" value="P-loop containing nucleotide triphosphate hydrolases"/>
    <property type="match status" value="2"/>
</dbReference>
<evidence type="ECO:0000256" key="1">
    <source>
        <dbReference type="SAM" id="Coils"/>
    </source>
</evidence>
<sequence>MRLHRIKLEHYRGVRDREVVFAADGVTVVEGPNESGKSSMIEALDLLFEAKDASKTRQVRAIAPKGADAAPSVEAELESGPYRFVYAKQWLKRPSTTLTVLAPKREQLTGEAAHERAHAMLASTVDLSLWKALRMLQTARGQVEVDGCPALLKALDAASGPVTLTGTETTLLARIEEEVRRYYTPGGRATKELRAAQENHASAEAGQVRAEAALEAVRAAAERHDELAAQVARAEAEREESGAALRAAREHWDRVGGLADKLELAKQRAGYAAARSLEAQKSKEERERLAASAQFQTKLLADLSLSRREAQLKLIAAQGASRRAAAACQSLRDRQQREELGRAEDRLEQAEEAAECLEQAQAALASAIEERTAQDVFDAARQVELAEARVETASARMRIMALSSGPIEIDGALHQLEPGASLERIIVQPTDLTAPGFFTATLSPGSAGEKVADQLAQARSALARALERAEADTVEAVRGRLAERARALGEAQESRALLAGALGSQSLDRLRSETALLRERVAAASQRDDQALEEFEESEAQDLPQAEEELARAQRETAEAQRAVSELDFRSANAETVLAAAVDQLAQSRERESDEQLAQRARELAAADLEAQGLLAQLQAQVSDEDVESVRAAFEEAHQRERSATARVAALREDLAQVNGQLLASAQGGYQEAFDTASSRLVHAKEALERVAGRARAAQLLWETVTARRDAAQSRYAAPLERAINELGGSVFGDSFAVQLDGQLRVDTRTLLGTTVDFDSLSEGAKEQIGMLVRLACAKLVDPLEGAPVVIDDALGHSDPQRLAKMRDTLAATAGQVIVLTCFPERFSGVGTVVRL</sequence>